<dbReference type="RefSeq" id="WP_207680409.1">
    <property type="nucleotide sequence ID" value="NZ_CP061800.1"/>
</dbReference>
<accession>A0A975BXE8</accession>
<feature type="coiled-coil region" evidence="1">
    <location>
        <begin position="137"/>
        <end position="171"/>
    </location>
</feature>
<organism evidence="2 3">
    <name type="scientific">Desulfonema magnum</name>
    <dbReference type="NCBI Taxonomy" id="45655"/>
    <lineage>
        <taxon>Bacteria</taxon>
        <taxon>Pseudomonadati</taxon>
        <taxon>Thermodesulfobacteriota</taxon>
        <taxon>Desulfobacteria</taxon>
        <taxon>Desulfobacterales</taxon>
        <taxon>Desulfococcaceae</taxon>
        <taxon>Desulfonema</taxon>
    </lineage>
</organism>
<evidence type="ECO:0000313" key="3">
    <source>
        <dbReference type="Proteomes" id="UP000663722"/>
    </source>
</evidence>
<evidence type="ECO:0000313" key="2">
    <source>
        <dbReference type="EMBL" id="QTA93488.1"/>
    </source>
</evidence>
<keyword evidence="1" id="KW-0175">Coiled coil</keyword>
<gene>
    <name evidence="2" type="ORF">dnm_095890</name>
</gene>
<sequence>MRLSPTTIAVKRITSKIPRSNFSEDELTLVAKRILEVEGIINPPVVIETDVRSYEVVDGDFEYYAAVRAREIDLRRGEMLGVFIISPENEACLRDQVRLLRKQPSSEYAPLESDKSEGGIRFTNIESRLTNIESRLESRFEVKMNELASENQGLKKEIQQIKAEKSRQVETPLDIFNLMDKRDMIRIADLSEKIADAVIQERSKEKFESLNHVIKRFKGRKVIGVDKMLKIVDKWYHLKEHFRKISV</sequence>
<evidence type="ECO:0000256" key="1">
    <source>
        <dbReference type="SAM" id="Coils"/>
    </source>
</evidence>
<keyword evidence="3" id="KW-1185">Reference proteome</keyword>
<evidence type="ECO:0008006" key="4">
    <source>
        <dbReference type="Google" id="ProtNLM"/>
    </source>
</evidence>
<dbReference type="AlphaFoldDB" id="A0A975BXE8"/>
<dbReference type="KEGG" id="dmm:dnm_095890"/>
<dbReference type="EMBL" id="CP061800">
    <property type="protein sequence ID" value="QTA93488.1"/>
    <property type="molecule type" value="Genomic_DNA"/>
</dbReference>
<reference evidence="2" key="1">
    <citation type="journal article" date="2021" name="Microb. Physiol.">
        <title>Proteogenomic Insights into the Physiology of Marine, Sulfate-Reducing, Filamentous Desulfonema limicola and Desulfonema magnum.</title>
        <authorList>
            <person name="Schnaars V."/>
            <person name="Wohlbrand L."/>
            <person name="Scheve S."/>
            <person name="Hinrichs C."/>
            <person name="Reinhardt R."/>
            <person name="Rabus R."/>
        </authorList>
    </citation>
    <scope>NUCLEOTIDE SEQUENCE</scope>
    <source>
        <strain evidence="2">4be13</strain>
    </source>
</reference>
<protein>
    <recommendedName>
        <fullName evidence="4">ParB/Sulfiredoxin domain-containing protein</fullName>
    </recommendedName>
</protein>
<dbReference type="Proteomes" id="UP000663722">
    <property type="component" value="Chromosome"/>
</dbReference>
<name>A0A975BXE8_9BACT</name>
<proteinExistence type="predicted"/>